<proteinExistence type="predicted"/>
<dbReference type="GeneID" id="55997218"/>
<dbReference type="RefSeq" id="XP_035348748.1">
    <property type="nucleotide sequence ID" value="XM_035492855.1"/>
</dbReference>
<protein>
    <submittedName>
        <fullName evidence="1">Uncharacterized protein</fullName>
    </submittedName>
</protein>
<dbReference type="AlphaFoldDB" id="A0A7H8R857"/>
<gene>
    <name evidence="1" type="ORF">TRUGW13939_09735</name>
</gene>
<dbReference type="Proteomes" id="UP000509510">
    <property type="component" value="Chromosome V"/>
</dbReference>
<organism evidence="1 2">
    <name type="scientific">Talaromyces rugulosus</name>
    <name type="common">Penicillium rugulosum</name>
    <dbReference type="NCBI Taxonomy" id="121627"/>
    <lineage>
        <taxon>Eukaryota</taxon>
        <taxon>Fungi</taxon>
        <taxon>Dikarya</taxon>
        <taxon>Ascomycota</taxon>
        <taxon>Pezizomycotina</taxon>
        <taxon>Eurotiomycetes</taxon>
        <taxon>Eurotiomycetidae</taxon>
        <taxon>Eurotiales</taxon>
        <taxon>Trichocomaceae</taxon>
        <taxon>Talaromyces</taxon>
        <taxon>Talaromyces sect. Islandici</taxon>
    </lineage>
</organism>
<name>A0A7H8R857_TALRU</name>
<dbReference type="EMBL" id="CP055902">
    <property type="protein sequence ID" value="QKX62574.1"/>
    <property type="molecule type" value="Genomic_DNA"/>
</dbReference>
<sequence length="213" mass="24621">MNIPGLSFLSDNQLSTSIDIQNGVVKGVHAFVTYRLHRWQNNSHNGLTKVEVFEQSLKKLGAARYHGVFTVIGSQDLVPWRRAEFIFVLLRFDHRLKRPIKDMFDFEFFGLPEMVYVPAWKKGKNAVQQFIDECQSFIASHSREEIGETFGTTISRGNSQISDKQSRPIPRQPLELLLDMMRDLNYEMKELKMLLLNISNDRRSALRDSKTTG</sequence>
<dbReference type="KEGG" id="trg:TRUGW13939_09735"/>
<keyword evidence="2" id="KW-1185">Reference proteome</keyword>
<evidence type="ECO:0000313" key="1">
    <source>
        <dbReference type="EMBL" id="QKX62574.1"/>
    </source>
</evidence>
<evidence type="ECO:0000313" key="2">
    <source>
        <dbReference type="Proteomes" id="UP000509510"/>
    </source>
</evidence>
<accession>A0A7H8R857</accession>
<reference evidence="2" key="1">
    <citation type="submission" date="2020-06" db="EMBL/GenBank/DDBJ databases">
        <title>A chromosome-scale genome assembly of Talaromyces rugulosus W13939.</title>
        <authorList>
            <person name="Wang B."/>
            <person name="Guo L."/>
            <person name="Ye K."/>
            <person name="Wang L."/>
        </authorList>
    </citation>
    <scope>NUCLEOTIDE SEQUENCE [LARGE SCALE GENOMIC DNA]</scope>
    <source>
        <strain evidence="2">W13939</strain>
    </source>
</reference>